<keyword evidence="1" id="KW-0732">Signal</keyword>
<feature type="chain" id="PRO_5045848317" description="Glycine zipper family protein" evidence="1">
    <location>
        <begin position="19"/>
        <end position="156"/>
    </location>
</feature>
<sequence length="156" mass="16868">MKYLIFILTLSLCYPLNAQEKAVKSNTFLRVYNLEGKKIAKGKLLSADEFNLKLKRHKKIITISLDSIGKIKTRRSFGNNILIGSSIGAGAVILISSGSSEAPYEGYTGIGTLFFSGVGAGLGAISAIGKNARTFQINADKAQWEAFRSLLTNMSD</sequence>
<comment type="caution">
    <text evidence="2">The sequence shown here is derived from an EMBL/GenBank/DDBJ whole genome shotgun (WGS) entry which is preliminary data.</text>
</comment>
<gene>
    <name evidence="2" type="ORF">ACFFGA_11055</name>
</gene>
<reference evidence="2 3" key="1">
    <citation type="submission" date="2024-09" db="EMBL/GenBank/DDBJ databases">
        <authorList>
            <person name="Sun Q."/>
            <person name="Mori K."/>
        </authorList>
    </citation>
    <scope>NUCLEOTIDE SEQUENCE [LARGE SCALE GENOMIC DNA]</scope>
    <source>
        <strain evidence="2 3">NCAIM B.02481</strain>
    </source>
</reference>
<evidence type="ECO:0008006" key="4">
    <source>
        <dbReference type="Google" id="ProtNLM"/>
    </source>
</evidence>
<keyword evidence="3" id="KW-1185">Reference proteome</keyword>
<organism evidence="2 3">
    <name type="scientific">Winogradskyella pulchriflava</name>
    <dbReference type="NCBI Taxonomy" id="1110688"/>
    <lineage>
        <taxon>Bacteria</taxon>
        <taxon>Pseudomonadati</taxon>
        <taxon>Bacteroidota</taxon>
        <taxon>Flavobacteriia</taxon>
        <taxon>Flavobacteriales</taxon>
        <taxon>Flavobacteriaceae</taxon>
        <taxon>Winogradskyella</taxon>
    </lineage>
</organism>
<evidence type="ECO:0000313" key="3">
    <source>
        <dbReference type="Proteomes" id="UP001589832"/>
    </source>
</evidence>
<dbReference type="EMBL" id="JBHLTQ010000005">
    <property type="protein sequence ID" value="MFC0605094.1"/>
    <property type="molecule type" value="Genomic_DNA"/>
</dbReference>
<evidence type="ECO:0000313" key="2">
    <source>
        <dbReference type="EMBL" id="MFC0605094.1"/>
    </source>
</evidence>
<name>A0ABV6Q9Y6_9FLAO</name>
<proteinExistence type="predicted"/>
<evidence type="ECO:0000256" key="1">
    <source>
        <dbReference type="SAM" id="SignalP"/>
    </source>
</evidence>
<accession>A0ABV6Q9Y6</accession>
<feature type="signal peptide" evidence="1">
    <location>
        <begin position="1"/>
        <end position="18"/>
    </location>
</feature>
<dbReference type="RefSeq" id="WP_386063837.1">
    <property type="nucleotide sequence ID" value="NZ_JBHLTQ010000005.1"/>
</dbReference>
<dbReference type="Proteomes" id="UP001589832">
    <property type="component" value="Unassembled WGS sequence"/>
</dbReference>
<protein>
    <recommendedName>
        <fullName evidence="4">Glycine zipper family protein</fullName>
    </recommendedName>
</protein>